<evidence type="ECO:0000256" key="3">
    <source>
        <dbReference type="ARBA" id="ARBA00023163"/>
    </source>
</evidence>
<dbReference type="SMART" id="SM00346">
    <property type="entry name" value="HTH_ICLR"/>
    <property type="match status" value="1"/>
</dbReference>
<dbReference type="GO" id="GO:0003677">
    <property type="term" value="F:DNA binding"/>
    <property type="evidence" value="ECO:0007669"/>
    <property type="project" value="UniProtKB-KW"/>
</dbReference>
<sequence length="262" mass="29056">MPVTRVNKTKGVQAVDRALTILEVMAREGSPMMLSAISAELRLNISTVHRLLNALAAHGLVEQEPYQGRYRLGIKAFEIGNRALYSLDIRAIARPLLNQLVDDFNETVNLSILDKYEVVYIDQVESNQIIKMLARPGTRAPAYCTAAGKVLLAYLDDKLLTRYLKDVPLLPYTAATISEPQQLRYELQKIRSQGFALDQGEREDEVRCVAAPVFNHEDKVIAAVSLSGPANRIPTEVLTGRLATAVVQVALKISQHLGYRCS</sequence>
<dbReference type="FunFam" id="1.10.10.10:FF:000056">
    <property type="entry name" value="IclR family transcriptional regulator"/>
    <property type="match status" value="1"/>
</dbReference>
<feature type="domain" description="HTH iclR-type" evidence="6">
    <location>
        <begin position="12"/>
        <end position="74"/>
    </location>
</feature>
<evidence type="ECO:0000259" key="6">
    <source>
        <dbReference type="PROSITE" id="PS51077"/>
    </source>
</evidence>
<gene>
    <name evidence="8" type="ORF">MTY_2288</name>
</gene>
<accession>A0A0S6UFF9</accession>
<protein>
    <recommendedName>
        <fullName evidence="5">Glycerol operon regulatory protein</fullName>
    </recommendedName>
</protein>
<dbReference type="InterPro" id="IPR036388">
    <property type="entry name" value="WH-like_DNA-bd_sf"/>
</dbReference>
<dbReference type="InterPro" id="IPR014757">
    <property type="entry name" value="Tscrpt_reg_IclR_C"/>
</dbReference>
<name>A0A0S6UFF9_NEOTH</name>
<dbReference type="PROSITE" id="PS51078">
    <property type="entry name" value="ICLR_ED"/>
    <property type="match status" value="1"/>
</dbReference>
<evidence type="ECO:0000256" key="2">
    <source>
        <dbReference type="ARBA" id="ARBA00023125"/>
    </source>
</evidence>
<evidence type="ECO:0000256" key="1">
    <source>
        <dbReference type="ARBA" id="ARBA00023015"/>
    </source>
</evidence>
<dbReference type="Gene3D" id="3.30.450.40">
    <property type="match status" value="1"/>
</dbReference>
<proteinExistence type="predicted"/>
<dbReference type="SUPFAM" id="SSF55781">
    <property type="entry name" value="GAF domain-like"/>
    <property type="match status" value="1"/>
</dbReference>
<dbReference type="Pfam" id="PF09339">
    <property type="entry name" value="HTH_IclR"/>
    <property type="match status" value="1"/>
</dbReference>
<dbReference type="PANTHER" id="PTHR30136:SF7">
    <property type="entry name" value="HTH-TYPE TRANSCRIPTIONAL REGULATOR KDGR-RELATED"/>
    <property type="match status" value="1"/>
</dbReference>
<evidence type="ECO:0000256" key="5">
    <source>
        <dbReference type="ARBA" id="ARBA00070406"/>
    </source>
</evidence>
<keyword evidence="1" id="KW-0805">Transcription regulation</keyword>
<dbReference type="SUPFAM" id="SSF46785">
    <property type="entry name" value="Winged helix' DNA-binding domain"/>
    <property type="match status" value="1"/>
</dbReference>
<feature type="domain" description="IclR-ED" evidence="7">
    <location>
        <begin position="75"/>
        <end position="259"/>
    </location>
</feature>
<evidence type="ECO:0000313" key="8">
    <source>
        <dbReference type="EMBL" id="GAF26948.1"/>
    </source>
</evidence>
<dbReference type="Gene3D" id="1.10.10.10">
    <property type="entry name" value="Winged helix-like DNA-binding domain superfamily/Winged helix DNA-binding domain"/>
    <property type="match status" value="1"/>
</dbReference>
<evidence type="ECO:0000259" key="7">
    <source>
        <dbReference type="PROSITE" id="PS51078"/>
    </source>
</evidence>
<dbReference type="PANTHER" id="PTHR30136">
    <property type="entry name" value="HELIX-TURN-HELIX TRANSCRIPTIONAL REGULATOR, ICLR FAMILY"/>
    <property type="match status" value="1"/>
</dbReference>
<comment type="function">
    <text evidence="4">May be an activator protein for the gylABX operon.</text>
</comment>
<dbReference type="GO" id="GO:0003700">
    <property type="term" value="F:DNA-binding transcription factor activity"/>
    <property type="evidence" value="ECO:0007669"/>
    <property type="project" value="TreeGrafter"/>
</dbReference>
<dbReference type="InterPro" id="IPR029016">
    <property type="entry name" value="GAF-like_dom_sf"/>
</dbReference>
<keyword evidence="3" id="KW-0804">Transcription</keyword>
<dbReference type="PROSITE" id="PS51077">
    <property type="entry name" value="HTH_ICLR"/>
    <property type="match status" value="1"/>
</dbReference>
<dbReference type="Pfam" id="PF01614">
    <property type="entry name" value="IclR_C"/>
    <property type="match status" value="1"/>
</dbReference>
<dbReference type="InterPro" id="IPR036390">
    <property type="entry name" value="WH_DNA-bd_sf"/>
</dbReference>
<reference evidence="8" key="1">
    <citation type="journal article" date="2014" name="Gene">
        <title>Genome-guided analysis of transformation efficiency and carbon dioxide assimilation by Moorella thermoacetica Y72.</title>
        <authorList>
            <person name="Tsukahara K."/>
            <person name="Kita A."/>
            <person name="Nakashimada Y."/>
            <person name="Hoshino T."/>
            <person name="Murakami K."/>
        </authorList>
    </citation>
    <scope>NUCLEOTIDE SEQUENCE [LARGE SCALE GENOMIC DNA]</scope>
    <source>
        <strain evidence="8">Y72</strain>
    </source>
</reference>
<keyword evidence="2" id="KW-0238">DNA-binding</keyword>
<dbReference type="InterPro" id="IPR005471">
    <property type="entry name" value="Tscrpt_reg_IclR_N"/>
</dbReference>
<dbReference type="GO" id="GO:0045892">
    <property type="term" value="P:negative regulation of DNA-templated transcription"/>
    <property type="evidence" value="ECO:0007669"/>
    <property type="project" value="TreeGrafter"/>
</dbReference>
<dbReference type="AlphaFoldDB" id="A0A0S6UFF9"/>
<dbReference type="EMBL" id="DF238840">
    <property type="protein sequence ID" value="GAF26948.1"/>
    <property type="molecule type" value="Genomic_DNA"/>
</dbReference>
<organism evidence="8">
    <name type="scientific">Moorella thermoacetica Y72</name>
    <dbReference type="NCBI Taxonomy" id="1325331"/>
    <lineage>
        <taxon>Bacteria</taxon>
        <taxon>Bacillati</taxon>
        <taxon>Bacillota</taxon>
        <taxon>Clostridia</taxon>
        <taxon>Neomoorellales</taxon>
        <taxon>Neomoorellaceae</taxon>
        <taxon>Neomoorella</taxon>
    </lineage>
</organism>
<dbReference type="InterPro" id="IPR050707">
    <property type="entry name" value="HTH_MetabolicPath_Reg"/>
</dbReference>
<dbReference type="Proteomes" id="UP000063718">
    <property type="component" value="Unassembled WGS sequence"/>
</dbReference>
<evidence type="ECO:0000256" key="4">
    <source>
        <dbReference type="ARBA" id="ARBA00058938"/>
    </source>
</evidence>